<proteinExistence type="predicted"/>
<dbReference type="RefSeq" id="WP_243012115.1">
    <property type="nucleotide sequence ID" value="NZ_JALGAR010000002.1"/>
</dbReference>
<dbReference type="AlphaFoldDB" id="A0AA41QW14"/>
<dbReference type="SUPFAM" id="SSF53448">
    <property type="entry name" value="Nucleotide-diphospho-sugar transferases"/>
    <property type="match status" value="1"/>
</dbReference>
<organism evidence="2 3">
    <name type="scientific">Cryobacterium zhongshanensis</name>
    <dbReference type="NCBI Taxonomy" id="2928153"/>
    <lineage>
        <taxon>Bacteria</taxon>
        <taxon>Bacillati</taxon>
        <taxon>Actinomycetota</taxon>
        <taxon>Actinomycetes</taxon>
        <taxon>Micrococcales</taxon>
        <taxon>Microbacteriaceae</taxon>
        <taxon>Cryobacterium</taxon>
    </lineage>
</organism>
<evidence type="ECO:0000313" key="3">
    <source>
        <dbReference type="Proteomes" id="UP001165341"/>
    </source>
</evidence>
<sequence>MTMMVRDEIDIIAAMIEHHLAQGIDLFIVTDNGSIDGTYELLQGYAVRGVLELHLDPVQHKQQHRIVTEMARRAYTVHHADWVINADADEFWVAKNPAIRLRTAFENIDTGIRSFEVPVIDMTGLPARDGSGLGRMIYRDNRSIAELKDIGLQAHSTPDAVHVGTADVQVVQGNHSVSLASQGDPDPQWAIEVLHLPWRSWNQFRQKVENSGRAYNANPELSPSPNHHGMREFHRFTCGALLPFYVLRHPTPAELQLGLESGVFQRDDRLLGLVKFGVPDEGFDPEQEKTDRKYGAILLAAERDAERTDREHREAAELREQQYKTELDRAKAEASEAVRRIEALEAHSAHELALRDTHILELEARIDEFSARKVVRLADKTATLRNWIRPGTTKQ</sequence>
<gene>
    <name evidence="2" type="ORF">MQH31_11305</name>
</gene>
<accession>A0AA41QW14</accession>
<protein>
    <submittedName>
        <fullName evidence="2">Glycosyltransferase family 2 protein</fullName>
    </submittedName>
</protein>
<evidence type="ECO:0000256" key="1">
    <source>
        <dbReference type="SAM" id="Coils"/>
    </source>
</evidence>
<dbReference type="InterPro" id="IPR029044">
    <property type="entry name" value="Nucleotide-diphossugar_trans"/>
</dbReference>
<keyword evidence="3" id="KW-1185">Reference proteome</keyword>
<name>A0AA41QW14_9MICO</name>
<comment type="caution">
    <text evidence="2">The sequence shown here is derived from an EMBL/GenBank/DDBJ whole genome shotgun (WGS) entry which is preliminary data.</text>
</comment>
<dbReference type="EMBL" id="JALGAR010000002">
    <property type="protein sequence ID" value="MCI4658395.1"/>
    <property type="molecule type" value="Genomic_DNA"/>
</dbReference>
<dbReference type="Pfam" id="PF13704">
    <property type="entry name" value="Glyco_tranf_2_4"/>
    <property type="match status" value="1"/>
</dbReference>
<feature type="coiled-coil region" evidence="1">
    <location>
        <begin position="298"/>
        <end position="347"/>
    </location>
</feature>
<evidence type="ECO:0000313" key="2">
    <source>
        <dbReference type="EMBL" id="MCI4658395.1"/>
    </source>
</evidence>
<keyword evidence="1" id="KW-0175">Coiled coil</keyword>
<dbReference type="Proteomes" id="UP001165341">
    <property type="component" value="Unassembled WGS sequence"/>
</dbReference>
<reference evidence="2" key="1">
    <citation type="submission" date="2022-03" db="EMBL/GenBank/DDBJ databases">
        <title>Cryobacterium sp. nov. strain ZS14-85, isolated from Antarctic soil.</title>
        <authorList>
            <person name="Li J."/>
            <person name="Niu G."/>
        </authorList>
    </citation>
    <scope>NUCLEOTIDE SEQUENCE</scope>
    <source>
        <strain evidence="2">ZS14-85</strain>
    </source>
</reference>